<dbReference type="EMBL" id="JAUQYP010000001">
    <property type="protein sequence ID" value="MDO8106879.1"/>
    <property type="molecule type" value="Genomic_DNA"/>
</dbReference>
<name>A0ABT9D7P3_9CELL</name>
<evidence type="ECO:0008006" key="3">
    <source>
        <dbReference type="Google" id="ProtNLM"/>
    </source>
</evidence>
<protein>
    <recommendedName>
        <fullName evidence="3">Ferrous iron transport protein A</fullName>
    </recommendedName>
</protein>
<comment type="caution">
    <text evidence="1">The sequence shown here is derived from an EMBL/GenBank/DDBJ whole genome shotgun (WGS) entry which is preliminary data.</text>
</comment>
<sequence>MSGADDAAPWLDWPLGAKVMVRRRLADGGYSDVVGVLLERDADHVLVRGRRGDAHVPADQIAIGKVVPPPRLGPRRPG</sequence>
<reference evidence="1 2" key="1">
    <citation type="submission" date="2023-07" db="EMBL/GenBank/DDBJ databases">
        <title>Description of novel actinomycetes strains, isolated from tidal flat sediment.</title>
        <authorList>
            <person name="Lu C."/>
        </authorList>
    </citation>
    <scope>NUCLEOTIDE SEQUENCE [LARGE SCALE GENOMIC DNA]</scope>
    <source>
        <strain evidence="1 2">SYSU T00b441</strain>
    </source>
</reference>
<organism evidence="1 2">
    <name type="scientific">Actinotalea lenta</name>
    <dbReference type="NCBI Taxonomy" id="3064654"/>
    <lineage>
        <taxon>Bacteria</taxon>
        <taxon>Bacillati</taxon>
        <taxon>Actinomycetota</taxon>
        <taxon>Actinomycetes</taxon>
        <taxon>Micrococcales</taxon>
        <taxon>Cellulomonadaceae</taxon>
        <taxon>Actinotalea</taxon>
    </lineage>
</organism>
<evidence type="ECO:0000313" key="2">
    <source>
        <dbReference type="Proteomes" id="UP001232536"/>
    </source>
</evidence>
<evidence type="ECO:0000313" key="1">
    <source>
        <dbReference type="EMBL" id="MDO8106879.1"/>
    </source>
</evidence>
<gene>
    <name evidence="1" type="ORF">Q6348_06670</name>
</gene>
<dbReference type="Proteomes" id="UP001232536">
    <property type="component" value="Unassembled WGS sequence"/>
</dbReference>
<dbReference type="RefSeq" id="WP_304600517.1">
    <property type="nucleotide sequence ID" value="NZ_JAUQYO010000001.1"/>
</dbReference>
<proteinExistence type="predicted"/>
<accession>A0ABT9D7P3</accession>
<keyword evidence="2" id="KW-1185">Reference proteome</keyword>